<organism evidence="1 2">
    <name type="scientific">Cryoendolithus antarcticus</name>
    <dbReference type="NCBI Taxonomy" id="1507870"/>
    <lineage>
        <taxon>Eukaryota</taxon>
        <taxon>Fungi</taxon>
        <taxon>Dikarya</taxon>
        <taxon>Ascomycota</taxon>
        <taxon>Pezizomycotina</taxon>
        <taxon>Dothideomycetes</taxon>
        <taxon>Dothideomycetidae</taxon>
        <taxon>Cladosporiales</taxon>
        <taxon>Cladosporiaceae</taxon>
        <taxon>Cryoendolithus</taxon>
    </lineage>
</organism>
<evidence type="ECO:0000313" key="2">
    <source>
        <dbReference type="Proteomes" id="UP000192596"/>
    </source>
</evidence>
<dbReference type="Pfam" id="PF13911">
    <property type="entry name" value="AhpC-TSA_2"/>
    <property type="match status" value="1"/>
</dbReference>
<reference evidence="2" key="1">
    <citation type="submission" date="2017-03" db="EMBL/GenBank/DDBJ databases">
        <title>Genomes of endolithic fungi from Antarctica.</title>
        <authorList>
            <person name="Coleine C."/>
            <person name="Masonjones S."/>
            <person name="Stajich J.E."/>
        </authorList>
    </citation>
    <scope>NUCLEOTIDE SEQUENCE [LARGE SCALE GENOMIC DNA]</scope>
    <source>
        <strain evidence="2">CCFEE 5527</strain>
    </source>
</reference>
<dbReference type="PANTHER" id="PTHR42336">
    <property type="entry name" value="THIOREDOXIN DOMAIN-CONTAINING PROTEIN-RELATED"/>
    <property type="match status" value="1"/>
</dbReference>
<dbReference type="InterPro" id="IPR036249">
    <property type="entry name" value="Thioredoxin-like_sf"/>
</dbReference>
<proteinExistence type="predicted"/>
<sequence>MTFQQELGSWLSTTAPSLPAAPPTIGSSAPNHPKLTLQSNKSTIISFLRHCGCPFAEKTFLNLREVARSNSDLDFIAVSHSSDAATETWLKALPQAGSEPDNLRVIVDEQREIYAAWGLGVSSYAHVLSPASMWSVWRLGKEEGIWNRPTESGSRWQMAGSFGVDGEGVVRWGGVAGRADEKVDFQEGVQVLEASGQKAKL</sequence>
<dbReference type="InParanoid" id="A0A1V8T6B0"/>
<dbReference type="SUPFAM" id="SSF52833">
    <property type="entry name" value="Thioredoxin-like"/>
    <property type="match status" value="1"/>
</dbReference>
<evidence type="ECO:0000313" key="1">
    <source>
        <dbReference type="EMBL" id="OQO06943.1"/>
    </source>
</evidence>
<comment type="caution">
    <text evidence="1">The sequence shown here is derived from an EMBL/GenBank/DDBJ whole genome shotgun (WGS) entry which is preliminary data.</text>
</comment>
<dbReference type="AlphaFoldDB" id="A0A1V8T6B0"/>
<dbReference type="Gene3D" id="3.40.30.10">
    <property type="entry name" value="Glutaredoxin"/>
    <property type="match status" value="1"/>
</dbReference>
<name>A0A1V8T6B0_9PEZI</name>
<keyword evidence="2" id="KW-1185">Reference proteome</keyword>
<dbReference type="PANTHER" id="PTHR42336:SF1">
    <property type="entry name" value="ALKYL HYDROPEROXIDE REDUCTASE SUBUNIT C_ THIOL SPECIFIC ANTIOXIDANT DOMAIN-CONTAINING PROTEIN"/>
    <property type="match status" value="1"/>
</dbReference>
<dbReference type="EMBL" id="NAJO01000015">
    <property type="protein sequence ID" value="OQO06943.1"/>
    <property type="molecule type" value="Genomic_DNA"/>
</dbReference>
<dbReference type="InterPro" id="IPR032801">
    <property type="entry name" value="PXL2A/B/C"/>
</dbReference>
<dbReference type="Proteomes" id="UP000192596">
    <property type="component" value="Unassembled WGS sequence"/>
</dbReference>
<accession>A0A1V8T6B0</accession>
<gene>
    <name evidence="1" type="ORF">B0A48_07509</name>
</gene>
<protein>
    <submittedName>
        <fullName evidence="1">Uncharacterized protein</fullName>
    </submittedName>
</protein>
<dbReference type="OrthoDB" id="40334at2759"/>